<feature type="transmembrane region" description="Helical" evidence="6">
    <location>
        <begin position="6"/>
        <end position="28"/>
    </location>
</feature>
<dbReference type="RefSeq" id="WP_076712265.1">
    <property type="nucleotide sequence ID" value="NZ_MOEN01000002.1"/>
</dbReference>
<evidence type="ECO:0000256" key="6">
    <source>
        <dbReference type="SAM" id="Phobius"/>
    </source>
</evidence>
<evidence type="ECO:0008006" key="9">
    <source>
        <dbReference type="Google" id="ProtNLM"/>
    </source>
</evidence>
<evidence type="ECO:0000313" key="8">
    <source>
        <dbReference type="Proteomes" id="UP000187408"/>
    </source>
</evidence>
<keyword evidence="5 6" id="KW-0472">Membrane</keyword>
<dbReference type="PANTHER" id="PTHR35791:SF1">
    <property type="entry name" value="UPF0754 MEMBRANE PROTEIN YHEB"/>
    <property type="match status" value="1"/>
</dbReference>
<evidence type="ECO:0000256" key="5">
    <source>
        <dbReference type="ARBA" id="ARBA00023136"/>
    </source>
</evidence>
<comment type="subcellular location">
    <subcellularLocation>
        <location evidence="1">Endomembrane system</location>
    </subcellularLocation>
</comment>
<evidence type="ECO:0000256" key="2">
    <source>
        <dbReference type="ARBA" id="ARBA00008053"/>
    </source>
</evidence>
<organism evidence="7 8">
    <name type="scientific">Desulfurobacterium indicum</name>
    <dbReference type="NCBI Taxonomy" id="1914305"/>
    <lineage>
        <taxon>Bacteria</taxon>
        <taxon>Pseudomonadati</taxon>
        <taxon>Aquificota</taxon>
        <taxon>Aquificia</taxon>
        <taxon>Desulfurobacteriales</taxon>
        <taxon>Desulfurobacteriaceae</taxon>
        <taxon>Desulfurobacterium</taxon>
    </lineage>
</organism>
<accession>A0A1R1MNF4</accession>
<name>A0A1R1MNF4_9BACT</name>
<comment type="similarity">
    <text evidence="2">Belongs to the UPF0754 family.</text>
</comment>
<dbReference type="InterPro" id="IPR007383">
    <property type="entry name" value="DUF445"/>
</dbReference>
<sequence>MNIQLLVPPVVGGIIGYFTNYVAIKMLFRPKKAVYLGKWKLPFTPGLIPSKREKLAVSIAKVVKENLLTEETVRKRLNEKKVKKSIEDLVDKGIDKMIESIPEYMKKIISSITDKKLFEIINITDVERAIHRLVNHLYENRTTIKDLIPESILKRKEEIAQSLTFKILETAQEKLNSDDFLELITEKIQSFMENSGKIPDILIFKKPVKAITTTIATRIVKTLNETIESPAFQETVRTYILQTTDSFLEKEIINLLDKDADKESLSRKITAIIYENFNTSIGDLPLMKEENYRLIASWIKAVIEKNRATLIETTTSKLLQLIEKELPIIMESIDIENLIAEKVNSLPIEEVEGIILKLIDEELKYITLLGGILGFIIGAFQDILFFVK</sequence>
<dbReference type="Pfam" id="PF04286">
    <property type="entry name" value="DUF445"/>
    <property type="match status" value="1"/>
</dbReference>
<dbReference type="GO" id="GO:0012505">
    <property type="term" value="C:endomembrane system"/>
    <property type="evidence" value="ECO:0007669"/>
    <property type="project" value="UniProtKB-SubCell"/>
</dbReference>
<dbReference type="STRING" id="1914305.BLW93_01080"/>
<dbReference type="AlphaFoldDB" id="A0A1R1MNF4"/>
<evidence type="ECO:0000256" key="4">
    <source>
        <dbReference type="ARBA" id="ARBA00022989"/>
    </source>
</evidence>
<dbReference type="OrthoDB" id="9787430at2"/>
<dbReference type="PANTHER" id="PTHR35791">
    <property type="entry name" value="UPF0754 MEMBRANE PROTEIN YHEB"/>
    <property type="match status" value="1"/>
</dbReference>
<feature type="transmembrane region" description="Helical" evidence="6">
    <location>
        <begin position="365"/>
        <end position="387"/>
    </location>
</feature>
<dbReference type="Proteomes" id="UP000187408">
    <property type="component" value="Unassembled WGS sequence"/>
</dbReference>
<keyword evidence="3 6" id="KW-0812">Transmembrane</keyword>
<gene>
    <name evidence="7" type="ORF">BLW93_01080</name>
</gene>
<protein>
    <recommendedName>
        <fullName evidence="9">DUF445 domain-containing protein</fullName>
    </recommendedName>
</protein>
<proteinExistence type="inferred from homology"/>
<evidence type="ECO:0000256" key="3">
    <source>
        <dbReference type="ARBA" id="ARBA00022692"/>
    </source>
</evidence>
<dbReference type="EMBL" id="MOEN01000002">
    <property type="protein sequence ID" value="OMH41293.1"/>
    <property type="molecule type" value="Genomic_DNA"/>
</dbReference>
<reference evidence="7 8" key="1">
    <citation type="submission" date="2016-10" db="EMBL/GenBank/DDBJ databases">
        <title>Genome sequence of a sulfur-reducing bacterium Desulfurobacterium indicum K6013.</title>
        <authorList>
            <person name="Cao J."/>
            <person name="Shao Z."/>
            <person name="Alain K."/>
            <person name="Jebbar M."/>
        </authorList>
    </citation>
    <scope>NUCLEOTIDE SEQUENCE [LARGE SCALE GENOMIC DNA]</scope>
    <source>
        <strain evidence="7 8">K6013</strain>
    </source>
</reference>
<keyword evidence="8" id="KW-1185">Reference proteome</keyword>
<evidence type="ECO:0000313" key="7">
    <source>
        <dbReference type="EMBL" id="OMH41293.1"/>
    </source>
</evidence>
<evidence type="ECO:0000256" key="1">
    <source>
        <dbReference type="ARBA" id="ARBA00004308"/>
    </source>
</evidence>
<comment type="caution">
    <text evidence="7">The sequence shown here is derived from an EMBL/GenBank/DDBJ whole genome shotgun (WGS) entry which is preliminary data.</text>
</comment>
<keyword evidence="4 6" id="KW-1133">Transmembrane helix</keyword>